<dbReference type="InterPro" id="IPR016162">
    <property type="entry name" value="Ald_DH_N"/>
</dbReference>
<proteinExistence type="predicted"/>
<keyword evidence="1" id="KW-0560">Oxidoreductase</keyword>
<dbReference type="InterPro" id="IPR050740">
    <property type="entry name" value="Aldehyde_DH_Superfamily"/>
</dbReference>
<gene>
    <name evidence="4" type="ORF">G443_002100</name>
</gene>
<reference evidence="4 5" key="1">
    <citation type="submission" date="2013-07" db="EMBL/GenBank/DDBJ databases">
        <authorList>
            <consortium name="DOE Joint Genome Institute"/>
            <person name="Reeve W."/>
            <person name="Huntemann M."/>
            <person name="Han J."/>
            <person name="Chen A."/>
            <person name="Kyrpides N."/>
            <person name="Mavromatis K."/>
            <person name="Markowitz V."/>
            <person name="Palaniappan K."/>
            <person name="Ivanova N."/>
            <person name="Schaumberg A."/>
            <person name="Pati A."/>
            <person name="Liolios K."/>
            <person name="Nordberg H.P."/>
            <person name="Cantor M.N."/>
            <person name="Hua S.X."/>
            <person name="Woyke T."/>
        </authorList>
    </citation>
    <scope>NUCLEOTIDE SEQUENCE [LARGE SCALE GENOMIC DNA]</scope>
    <source>
        <strain evidence="4 5">DSM 43889</strain>
    </source>
</reference>
<dbReference type="PANTHER" id="PTHR43353">
    <property type="entry name" value="SUCCINATE-SEMIALDEHYDE DEHYDROGENASE, MITOCHONDRIAL"/>
    <property type="match status" value="1"/>
</dbReference>
<dbReference type="SUPFAM" id="SSF53720">
    <property type="entry name" value="ALDH-like"/>
    <property type="match status" value="1"/>
</dbReference>
<evidence type="ECO:0000313" key="4">
    <source>
        <dbReference type="EMBL" id="MCP2331830.1"/>
    </source>
</evidence>
<name>A0ABT1JH53_ACTCY</name>
<evidence type="ECO:0000256" key="1">
    <source>
        <dbReference type="ARBA" id="ARBA00023002"/>
    </source>
</evidence>
<dbReference type="InterPro" id="IPR016163">
    <property type="entry name" value="Ald_DH_C"/>
</dbReference>
<dbReference type="Pfam" id="PF00171">
    <property type="entry name" value="Aldedh"/>
    <property type="match status" value="1"/>
</dbReference>
<accession>A0ABT1JH53</accession>
<dbReference type="CDD" id="cd07129">
    <property type="entry name" value="ALDH_KGSADH"/>
    <property type="match status" value="1"/>
</dbReference>
<organism evidence="4 5">
    <name type="scientific">Actinoalloteichus caeruleus DSM 43889</name>
    <dbReference type="NCBI Taxonomy" id="1120930"/>
    <lineage>
        <taxon>Bacteria</taxon>
        <taxon>Bacillati</taxon>
        <taxon>Actinomycetota</taxon>
        <taxon>Actinomycetes</taxon>
        <taxon>Pseudonocardiales</taxon>
        <taxon>Pseudonocardiaceae</taxon>
        <taxon>Actinoalloteichus</taxon>
        <taxon>Actinoalloteichus cyanogriseus</taxon>
    </lineage>
</organism>
<protein>
    <submittedName>
        <fullName evidence="4">NADP-dependent aldehyde dehydrogenase</fullName>
    </submittedName>
</protein>
<dbReference type="InterPro" id="IPR016161">
    <property type="entry name" value="Ald_DH/histidinol_DH"/>
</dbReference>
<comment type="caution">
    <text evidence="4">The sequence shown here is derived from an EMBL/GenBank/DDBJ whole genome shotgun (WGS) entry which is preliminary data.</text>
</comment>
<dbReference type="InterPro" id="IPR044151">
    <property type="entry name" value="ALDH_KGSADH"/>
</dbReference>
<reference evidence="4 5" key="2">
    <citation type="submission" date="2022-06" db="EMBL/GenBank/DDBJ databases">
        <title>Genomic Encyclopedia of Type Strains, Phase I: the one thousand microbial genomes (KMG-I) project.</title>
        <authorList>
            <person name="Kyrpides N."/>
        </authorList>
    </citation>
    <scope>NUCLEOTIDE SEQUENCE [LARGE SCALE GENOMIC DNA]</scope>
    <source>
        <strain evidence="4 5">DSM 43889</strain>
    </source>
</reference>
<dbReference type="Gene3D" id="3.40.309.10">
    <property type="entry name" value="Aldehyde Dehydrogenase, Chain A, domain 2"/>
    <property type="match status" value="1"/>
</dbReference>
<dbReference type="PANTHER" id="PTHR43353:SF3">
    <property type="entry name" value="ALDEHYDE DEHYDROGENASE-RELATED"/>
    <property type="match status" value="1"/>
</dbReference>
<evidence type="ECO:0000313" key="5">
    <source>
        <dbReference type="Proteomes" id="UP000791080"/>
    </source>
</evidence>
<dbReference type="EMBL" id="AUBJ02000001">
    <property type="protein sequence ID" value="MCP2331830.1"/>
    <property type="molecule type" value="Genomic_DNA"/>
</dbReference>
<feature type="region of interest" description="Disordered" evidence="2">
    <location>
        <begin position="1"/>
        <end position="35"/>
    </location>
</feature>
<feature type="domain" description="Aldehyde dehydrogenase" evidence="3">
    <location>
        <begin position="25"/>
        <end position="460"/>
    </location>
</feature>
<sequence length="531" mass="54368">MPSTRALTGANLIAGEESTEGPADLRQTRPATGEQGPAFHQATVAEVRAATAAAALAAPVYAATPATTRAELLRRIATGIEGAADELVAAADEETALGETRLRGELARTNAQLRMFADLIASGAHLDATIDTPDPSAIPPRPDLRRLQVPLGPVAVFSASNFPFAFSVAGGDTASALAAGSPVVLKAHPAHPATSELTGRIVVEAVADSGLPAGVFALLHGAGPEVGQALVIDPAVKAVGFTGSLRAGRALHDAAAARPEPIPVYAEMGSTNPVLLSEAAVAARAEEIAAGLAQSFTMGNGQFCTKPGIVLLPAGAAEFESAFTSAAQQVSPGTLLSPQIQRGLAAQLAETRDLDGVDVLTEVVADGGGLRSPVVVLRTDVAGYLRHEQLREEHFGPVVVLVEYGSTEDVLAALAEVPGSLTATVHAEPGEEDRLAEPIARLVALSGRLVWNGFPTGVAVSFAQQHGGPYPSTTAAWSTSVGTSAIRRFQRPVAYQAAPAAVLPSALRNENPDGIVRLVNGRVTTDPVTAE</sequence>
<dbReference type="Gene3D" id="3.40.605.10">
    <property type="entry name" value="Aldehyde Dehydrogenase, Chain A, domain 1"/>
    <property type="match status" value="1"/>
</dbReference>
<keyword evidence="5" id="KW-1185">Reference proteome</keyword>
<dbReference type="InterPro" id="IPR015590">
    <property type="entry name" value="Aldehyde_DH_dom"/>
</dbReference>
<evidence type="ECO:0000256" key="2">
    <source>
        <dbReference type="SAM" id="MobiDB-lite"/>
    </source>
</evidence>
<dbReference type="Proteomes" id="UP000791080">
    <property type="component" value="Unassembled WGS sequence"/>
</dbReference>
<evidence type="ECO:0000259" key="3">
    <source>
        <dbReference type="Pfam" id="PF00171"/>
    </source>
</evidence>